<protein>
    <submittedName>
        <fullName evidence="3">Regulator of G protein signaling 22</fullName>
    </submittedName>
</protein>
<dbReference type="OrthoDB" id="10013157at2759"/>
<dbReference type="Proteomes" id="UP000694569">
    <property type="component" value="Unplaced"/>
</dbReference>
<feature type="region of interest" description="Disordered" evidence="1">
    <location>
        <begin position="225"/>
        <end position="256"/>
    </location>
</feature>
<dbReference type="Pfam" id="PF00615">
    <property type="entry name" value="RGS"/>
    <property type="match status" value="2"/>
</dbReference>
<dbReference type="Gene3D" id="1.10.167.10">
    <property type="entry name" value="Regulator of G-protein Signalling 4, domain 2"/>
    <property type="match status" value="2"/>
</dbReference>
<dbReference type="GeneTree" id="ENSGT00500000044936"/>
<reference evidence="3" key="2">
    <citation type="submission" date="2025-09" db="UniProtKB">
        <authorList>
            <consortium name="Ensembl"/>
        </authorList>
    </citation>
    <scope>IDENTIFICATION</scope>
</reference>
<accession>A0A8C5PVN5</accession>
<sequence>MRIHRLAAEPPDITEDDFEDFLATDDLLVDFINEFLSLPTFSDAIKFNKTFGLFEVVNKEPERLQQQMIEMLRQHQPPDPVFAATRHVTGFKRKKSSVTEINMDNKYTVMCLNREQGIQWIKRERLPSFLKSDCYFEYRLAKVMSQLKVKNIGEKLYIDPEFEPWVHRRQTTASTPEETEDQEIMRRFYVTLGQASFTQTKEWFTMAKQSELTAVKSSFSRPLAWGSANTTTHNGSQEGYSHDSTSNKENTSFQYKLPVRKNKVGVHSKDDDEDEYSVSIAPSSPCAIPVRLRVEPKQRQGNDSKDKSDVSKGKRSQKAPTFKTLEDFVAVYTERITKSAVSELTGEPSAKTGGIDLHTLSQVTILDFQDKKPQSVSSGSSDMSIEEEISESESEEQEDTSTSLNRKKGYIHIHSQRQFESFKLFLKGTAGEKLWWLWMDIERLKTLKDIKRQQSHLKKMKRLYLVTSGEHCVNPEVLRKLELLDTRQWKMNHLQKIQTEIVKPLLLYWGPRFCLADSSLAHNVDADLKVWHDRQLRPKRDADPFAQTVTLLPLRPKSCMPRTITSVPPIVESGLPAVSSRTFRRSSSGRQTSGLISANMAPQRKYSKSLPASAVYTSDTAKKRPLFRPTSTSPATMASDLATERPSVIPLQDEIALKESLSQLEYTSRSSVLTCGTMENMLQALYLECRAGYFFTTYCEKSENKLWENSVYFWFDLQSYRHLFYQEALQPFKLRRQSQLVFGTYLAPSASMDIGAEQSIKKEIYQKLDPPFEDLFDSAEEYILTLLLSAWIQMTESDRQAYGKVELEEETRQLDSVYYRKLRVLLEEKQARKNEVQSRKSIFMPPPDIPREPNLWDQVPEEYKNYNLGTLIRHRMELEHFRKFLEDHFASMDLMCWIDLEHFRRIPHKEKEKCHEKSVDIKNKYLNKKYFFGSNSPATRDQQEQVMQLAGGWGKILHDKLPPAVLVEIQKYVRMRIEKKWLPMFLSTEEYRERQKLRTQMKDVADEVVFQTSKKKMGVWKVSMQHKNPHTAGKRLSAV</sequence>
<dbReference type="AlphaFoldDB" id="A0A8C5PVN5"/>
<dbReference type="Ensembl" id="ENSLLET00000029461.1">
    <property type="protein sequence ID" value="ENSLLEP00000028352.1"/>
    <property type="gene ID" value="ENSLLEG00000018029.1"/>
</dbReference>
<reference evidence="3" key="1">
    <citation type="submission" date="2025-08" db="UniProtKB">
        <authorList>
            <consortium name="Ensembl"/>
        </authorList>
    </citation>
    <scope>IDENTIFICATION</scope>
</reference>
<dbReference type="PANTHER" id="PTHR46583">
    <property type="entry name" value="REGULATOR OF G-PROTEIN SIGNALING 22"/>
    <property type="match status" value="1"/>
</dbReference>
<dbReference type="GO" id="GO:0001965">
    <property type="term" value="F:G-protein alpha-subunit binding"/>
    <property type="evidence" value="ECO:0007669"/>
    <property type="project" value="InterPro"/>
</dbReference>
<feature type="region of interest" description="Disordered" evidence="1">
    <location>
        <begin position="287"/>
        <end position="318"/>
    </location>
</feature>
<organism evidence="3 4">
    <name type="scientific">Leptobrachium leishanense</name>
    <name type="common">Leishan spiny toad</name>
    <dbReference type="NCBI Taxonomy" id="445787"/>
    <lineage>
        <taxon>Eukaryota</taxon>
        <taxon>Metazoa</taxon>
        <taxon>Chordata</taxon>
        <taxon>Craniata</taxon>
        <taxon>Vertebrata</taxon>
        <taxon>Euteleostomi</taxon>
        <taxon>Amphibia</taxon>
        <taxon>Batrachia</taxon>
        <taxon>Anura</taxon>
        <taxon>Pelobatoidea</taxon>
        <taxon>Megophryidae</taxon>
        <taxon>Leptobrachium</taxon>
    </lineage>
</organism>
<feature type="region of interest" description="Disordered" evidence="1">
    <location>
        <begin position="371"/>
        <end position="404"/>
    </location>
</feature>
<proteinExistence type="predicted"/>
<evidence type="ECO:0000313" key="4">
    <source>
        <dbReference type="Proteomes" id="UP000694569"/>
    </source>
</evidence>
<keyword evidence="4" id="KW-1185">Reference proteome</keyword>
<gene>
    <name evidence="3" type="primary">RGS22</name>
</gene>
<dbReference type="GO" id="GO:0009966">
    <property type="term" value="P:regulation of signal transduction"/>
    <property type="evidence" value="ECO:0007669"/>
    <property type="project" value="InterPro"/>
</dbReference>
<feature type="compositionally biased region" description="Basic and acidic residues" evidence="1">
    <location>
        <begin position="292"/>
        <end position="312"/>
    </location>
</feature>
<dbReference type="GO" id="GO:0005737">
    <property type="term" value="C:cytoplasm"/>
    <property type="evidence" value="ECO:0007669"/>
    <property type="project" value="TreeGrafter"/>
</dbReference>
<feature type="compositionally biased region" description="Acidic residues" evidence="1">
    <location>
        <begin position="384"/>
        <end position="399"/>
    </location>
</feature>
<feature type="compositionally biased region" description="Polar residues" evidence="1">
    <location>
        <begin position="227"/>
        <end position="254"/>
    </location>
</feature>
<feature type="domain" description="RGS" evidence="2">
    <location>
        <begin position="867"/>
        <end position="993"/>
    </location>
</feature>
<dbReference type="InterPro" id="IPR048075">
    <property type="entry name" value="RGS22_RGS_second"/>
</dbReference>
<dbReference type="CDD" id="cd08727">
    <property type="entry name" value="RGS_RGS22_2"/>
    <property type="match status" value="1"/>
</dbReference>
<dbReference type="PROSITE" id="PS50132">
    <property type="entry name" value="RGS"/>
    <property type="match status" value="2"/>
</dbReference>
<dbReference type="InterPro" id="IPR036305">
    <property type="entry name" value="RGS_sf"/>
</dbReference>
<dbReference type="InterPro" id="IPR016137">
    <property type="entry name" value="RGS"/>
</dbReference>
<evidence type="ECO:0000313" key="3">
    <source>
        <dbReference type="Ensembl" id="ENSLLEP00000028352.1"/>
    </source>
</evidence>
<dbReference type="GO" id="GO:0005634">
    <property type="term" value="C:nucleus"/>
    <property type="evidence" value="ECO:0007669"/>
    <property type="project" value="TreeGrafter"/>
</dbReference>
<dbReference type="InterPro" id="IPR044926">
    <property type="entry name" value="RGS_subdomain_2"/>
</dbReference>
<feature type="domain" description="RGS" evidence="2">
    <location>
        <begin position="694"/>
        <end position="787"/>
    </location>
</feature>
<evidence type="ECO:0000259" key="2">
    <source>
        <dbReference type="PROSITE" id="PS50132"/>
    </source>
</evidence>
<name>A0A8C5PVN5_9ANUR</name>
<dbReference type="PANTHER" id="PTHR46583:SF1">
    <property type="entry name" value="REGULATOR OF G-PROTEIN SIGNALING 22"/>
    <property type="match status" value="1"/>
</dbReference>
<dbReference type="SUPFAM" id="SSF48097">
    <property type="entry name" value="Regulator of G-protein signaling, RGS"/>
    <property type="match status" value="3"/>
</dbReference>
<evidence type="ECO:0000256" key="1">
    <source>
        <dbReference type="SAM" id="MobiDB-lite"/>
    </source>
</evidence>
<dbReference type="InterPro" id="IPR042651">
    <property type="entry name" value="Rgs22"/>
</dbReference>
<feature type="compositionally biased region" description="Low complexity" evidence="1">
    <location>
        <begin position="374"/>
        <end position="383"/>
    </location>
</feature>